<dbReference type="Proteomes" id="UP000249016">
    <property type="component" value="Unassembled WGS sequence"/>
</dbReference>
<comment type="caution">
    <text evidence="2">The sequence shown here is derived from an EMBL/GenBank/DDBJ whole genome shotgun (WGS) entry which is preliminary data.</text>
</comment>
<dbReference type="Gene3D" id="1.10.1220.160">
    <property type="entry name" value="DNA sulphur modification protein DndE"/>
    <property type="match status" value="1"/>
</dbReference>
<reference evidence="2 3" key="1">
    <citation type="submission" date="2018-06" db="EMBL/GenBank/DDBJ databases">
        <title>Spirosoma sp. HMF3257 Genome sequencing and assembly.</title>
        <authorList>
            <person name="Kang H."/>
            <person name="Cha I."/>
            <person name="Kim H."/>
            <person name="Kang J."/>
            <person name="Joh K."/>
        </authorList>
    </citation>
    <scope>NUCLEOTIDE SEQUENCE [LARGE SCALE GENOMIC DNA]</scope>
    <source>
        <strain evidence="2 3">HMF3257</strain>
    </source>
</reference>
<dbReference type="InterPro" id="IPR051162">
    <property type="entry name" value="T4SS_component"/>
</dbReference>
<dbReference type="GO" id="GO:0005524">
    <property type="term" value="F:ATP binding"/>
    <property type="evidence" value="ECO:0007669"/>
    <property type="project" value="InterPro"/>
</dbReference>
<proteinExistence type="predicted"/>
<dbReference type="PANTHER" id="PTHR30121:SF12">
    <property type="entry name" value="TYPE IV SECRETION SYSTEM PROTEIN CAGE"/>
    <property type="match status" value="1"/>
</dbReference>
<evidence type="ECO:0000313" key="2">
    <source>
        <dbReference type="EMBL" id="RAI77250.1"/>
    </source>
</evidence>
<dbReference type="InterPro" id="IPR038472">
    <property type="entry name" value="DndE_sf"/>
</dbReference>
<name>A0A327NPG5_9BACT</name>
<dbReference type="SMART" id="SM00382">
    <property type="entry name" value="AAA"/>
    <property type="match status" value="1"/>
</dbReference>
<dbReference type="InterPro" id="IPR027417">
    <property type="entry name" value="P-loop_NTPase"/>
</dbReference>
<keyword evidence="3" id="KW-1185">Reference proteome</keyword>
<dbReference type="EMBL" id="QLII01000001">
    <property type="protein sequence ID" value="RAI77250.1"/>
    <property type="molecule type" value="Genomic_DNA"/>
</dbReference>
<dbReference type="InterPro" id="IPR002543">
    <property type="entry name" value="FtsK_dom"/>
</dbReference>
<evidence type="ECO:0000313" key="3">
    <source>
        <dbReference type="Proteomes" id="UP000249016"/>
    </source>
</evidence>
<dbReference type="OrthoDB" id="1356651at2"/>
<dbReference type="InterPro" id="IPR014969">
    <property type="entry name" value="DNA_S_DndE"/>
</dbReference>
<dbReference type="SUPFAM" id="SSF52540">
    <property type="entry name" value="P-loop containing nucleoside triphosphate hydrolases"/>
    <property type="match status" value="1"/>
</dbReference>
<feature type="domain" description="AAA+ ATPase" evidence="1">
    <location>
        <begin position="185"/>
        <end position="460"/>
    </location>
</feature>
<evidence type="ECO:0000259" key="1">
    <source>
        <dbReference type="SMART" id="SM00382"/>
    </source>
</evidence>
<sequence length="529" mass="59420">MQINIKTSEANRQRVTDLTNRIGGSTRLSENVVARIALNYSLSKGNRLNIETDLQDSKGKEYTDQILLGKYRSLYIALVCQHYLIPSTDGNLAKYIKMHLDDGLDMMDKLFQQNKTYTGLDFLFDEVERGIEALEDADVPLTSVTNNNQTIKKGYFAGRLGVTVGYDIETGEQLTAIMNDVQLHANAHVAVAGESGSGKTQFALSLLQQLVAASNGAVNFIYFDFKGMQPGDRPRRQPFFDATRATYVDVPQTPFPFNPLSFIDNVNSKNKIQGISKFVDIVMKYASRMGPVQQQQLKEATKAAFDAKKNGEYPSLSDINDELRTVTGGRPGTLTQIMDSLSELDMFAPATDVKNSFLNQNYYISLGSNLDDAVRFTATFLMINYIHNTFMNMDDAPVEADDFGNALQAIRYVFLIDEAHNIFKEPKSRAILDTMLREIRSKGVMVVLVSQQIEEFIQPDIDFSANCANVFLLNIKNRNLKTMTRFLGYSEKEGLLLARNMEKIESGQAVTSLKEFKKGELIKLERFNK</sequence>
<dbReference type="Pfam" id="PF08870">
    <property type="entry name" value="DndE"/>
    <property type="match status" value="1"/>
</dbReference>
<protein>
    <submittedName>
        <fullName evidence="2">DNA sulfur modification protein DndE</fullName>
    </submittedName>
</protein>
<dbReference type="Pfam" id="PF01580">
    <property type="entry name" value="FtsK_SpoIIIE"/>
    <property type="match status" value="1"/>
</dbReference>
<dbReference type="AlphaFoldDB" id="A0A327NPG5"/>
<dbReference type="InterPro" id="IPR003593">
    <property type="entry name" value="AAA+_ATPase"/>
</dbReference>
<gene>
    <name evidence="2" type="ORF">HMF3257_29245</name>
</gene>
<dbReference type="GO" id="GO:0003677">
    <property type="term" value="F:DNA binding"/>
    <property type="evidence" value="ECO:0007669"/>
    <property type="project" value="InterPro"/>
</dbReference>
<dbReference type="RefSeq" id="WP_111347672.1">
    <property type="nucleotide sequence ID" value="NZ_QLII01000001.1"/>
</dbReference>
<organism evidence="2 3">
    <name type="scientific">Spirosoma telluris</name>
    <dbReference type="NCBI Taxonomy" id="2183553"/>
    <lineage>
        <taxon>Bacteria</taxon>
        <taxon>Pseudomonadati</taxon>
        <taxon>Bacteroidota</taxon>
        <taxon>Cytophagia</taxon>
        <taxon>Cytophagales</taxon>
        <taxon>Cytophagaceae</taxon>
        <taxon>Spirosoma</taxon>
    </lineage>
</organism>
<dbReference type="PANTHER" id="PTHR30121">
    <property type="entry name" value="UNCHARACTERIZED PROTEIN YJGR-RELATED"/>
    <property type="match status" value="1"/>
</dbReference>
<accession>A0A327NPG5</accession>
<dbReference type="Gene3D" id="3.40.50.300">
    <property type="entry name" value="P-loop containing nucleotide triphosphate hydrolases"/>
    <property type="match status" value="2"/>
</dbReference>